<name>A0ACB7TXC8_DIOAL</name>
<reference evidence="2" key="1">
    <citation type="journal article" date="2022" name="Nat. Commun.">
        <title>Chromosome evolution and the genetic basis of agronomically important traits in greater yam.</title>
        <authorList>
            <person name="Bredeson J.V."/>
            <person name="Lyons J.B."/>
            <person name="Oniyinde I.O."/>
            <person name="Okereke N.R."/>
            <person name="Kolade O."/>
            <person name="Nnabue I."/>
            <person name="Nwadili C.O."/>
            <person name="Hribova E."/>
            <person name="Parker M."/>
            <person name="Nwogha J."/>
            <person name="Shu S."/>
            <person name="Carlson J."/>
            <person name="Kariba R."/>
            <person name="Muthemba S."/>
            <person name="Knop K."/>
            <person name="Barton G.J."/>
            <person name="Sherwood A.V."/>
            <person name="Lopez-Montes A."/>
            <person name="Asiedu R."/>
            <person name="Jamnadass R."/>
            <person name="Muchugi A."/>
            <person name="Goodstein D."/>
            <person name="Egesi C.N."/>
            <person name="Featherston J."/>
            <person name="Asfaw A."/>
            <person name="Simpson G.G."/>
            <person name="Dolezel J."/>
            <person name="Hendre P.S."/>
            <person name="Van Deynze A."/>
            <person name="Kumar P.L."/>
            <person name="Obidiegwu J.E."/>
            <person name="Bhattacharjee R."/>
            <person name="Rokhsar D.S."/>
        </authorList>
    </citation>
    <scope>NUCLEOTIDE SEQUENCE [LARGE SCALE GENOMIC DNA]</scope>
    <source>
        <strain evidence="2">cv. TDa95/00328</strain>
    </source>
</reference>
<gene>
    <name evidence="1" type="ORF">IHE45_19G035600</name>
</gene>
<sequence length="628" mass="70600">MITSMRLCLYFNCFIIFLFVFCREVLSDSEEDRYLKDEYYALTALKQAFSNPPFAANWSGKQCSVNSSSWSGLQCINNRVVSVSLSGLGLSGLIGDPLILANLTELTLLSLKNNSIYGTMMNFSYNQKLTIIDLSLNSFTGPISTSLTTLNVLQSLHLNRNQFNGSIPPLNQSTLKSFDVSFNSLSGEIPSTVTLRSFGPRAYFGNPDLCGVPTFKTCVISEEKHNKIKEFLLKPSLISILIILDIILLLVQAYSLYVFYKKSHNKDQRQKINDNPKTTTATTSTTTNTSSYIDMMMHVDRQMKVTLMNGSEGESLDLKELLQSPAEGLGKGNFGSCYKTMMDSGRPLVVKRLRNLRPLSHEEFNKHMQSLSVLQHPNLHPILGYHFSNEEKLLISAFATNGNLFNRLHGGRGGNRRTFQWNTRLEVAKGVAKAMAYLHKMTTNENNNLNDTNFIIPHGNLKASNVLLDDNDTPLLTDYALTPLFPPSLAANFMLAYKSPEQLRWRKVSNKSDVWSYGCLLVELITGKFPKYSSPEGGNGVDLGNWIHKAVREEWTNEVFDMEISGKRKTDKGMYMLLQIALRCCERSPEKRPEMEEVVEEVVAIKPCMAEEDEDEDEVEAESTSTSN</sequence>
<evidence type="ECO:0000313" key="1">
    <source>
        <dbReference type="EMBL" id="KAH7652722.1"/>
    </source>
</evidence>
<keyword evidence="1" id="KW-0808">Transferase</keyword>
<proteinExistence type="predicted"/>
<dbReference type="EMBL" id="CM037029">
    <property type="protein sequence ID" value="KAH7652722.1"/>
    <property type="molecule type" value="Genomic_DNA"/>
</dbReference>
<comment type="caution">
    <text evidence="1">The sequence shown here is derived from an EMBL/GenBank/DDBJ whole genome shotgun (WGS) entry which is preliminary data.</text>
</comment>
<keyword evidence="1" id="KW-0723">Serine/threonine-protein kinase</keyword>
<dbReference type="EC" id="2.7.11.1" evidence="1"/>
<evidence type="ECO:0000313" key="2">
    <source>
        <dbReference type="Proteomes" id="UP000827976"/>
    </source>
</evidence>
<keyword evidence="1" id="KW-0418">Kinase</keyword>
<accession>A0ACB7TXC8</accession>
<dbReference type="Proteomes" id="UP000827976">
    <property type="component" value="Chromosome 19"/>
</dbReference>
<keyword evidence="2" id="KW-1185">Reference proteome</keyword>
<protein>
    <submittedName>
        <fullName evidence="1">Non-specific serine/threonine protein kinase protein</fullName>
        <ecNumber evidence="1">2.7.11.1</ecNumber>
    </submittedName>
</protein>
<organism evidence="1 2">
    <name type="scientific">Dioscorea alata</name>
    <name type="common">Purple yam</name>
    <dbReference type="NCBI Taxonomy" id="55571"/>
    <lineage>
        <taxon>Eukaryota</taxon>
        <taxon>Viridiplantae</taxon>
        <taxon>Streptophyta</taxon>
        <taxon>Embryophyta</taxon>
        <taxon>Tracheophyta</taxon>
        <taxon>Spermatophyta</taxon>
        <taxon>Magnoliopsida</taxon>
        <taxon>Liliopsida</taxon>
        <taxon>Dioscoreales</taxon>
        <taxon>Dioscoreaceae</taxon>
        <taxon>Dioscorea</taxon>
    </lineage>
</organism>